<dbReference type="RefSeq" id="WP_379987183.1">
    <property type="nucleotide sequence ID" value="NZ_JADIKD010000008.1"/>
</dbReference>
<evidence type="ECO:0000256" key="2">
    <source>
        <dbReference type="ARBA" id="ARBA00022649"/>
    </source>
</evidence>
<evidence type="ECO:0000256" key="5">
    <source>
        <dbReference type="ARBA" id="ARBA00022801"/>
    </source>
</evidence>
<dbReference type="Pfam" id="PF07927">
    <property type="entry name" value="HicA_toxin"/>
    <property type="match status" value="1"/>
</dbReference>
<dbReference type="EMBL" id="JADIKD010000008">
    <property type="protein sequence ID" value="MFK2916776.1"/>
    <property type="molecule type" value="Genomic_DNA"/>
</dbReference>
<keyword evidence="7" id="KW-0346">Stress response</keyword>
<keyword evidence="9" id="KW-1185">Reference proteome</keyword>
<dbReference type="SUPFAM" id="SSF54786">
    <property type="entry name" value="YcfA/nrd intein domain"/>
    <property type="match status" value="1"/>
</dbReference>
<keyword evidence="6" id="KW-0694">RNA-binding</keyword>
<sequence length="59" mass="6874">MKYSEFIRWLKAQGVVFERQRGSHQFARFNGKTSVVPNHGSKEIVESLRKKILKDLGLK</sequence>
<reference evidence="8 9" key="1">
    <citation type="submission" date="2020-10" db="EMBL/GenBank/DDBJ databases">
        <title>Phylogeny of dyella-like bacteria.</title>
        <authorList>
            <person name="Fu J."/>
        </authorList>
    </citation>
    <scope>NUCLEOTIDE SEQUENCE [LARGE SCALE GENOMIC DNA]</scope>
    <source>
        <strain evidence="8 9">BB4</strain>
    </source>
</reference>
<evidence type="ECO:0000256" key="6">
    <source>
        <dbReference type="ARBA" id="ARBA00022884"/>
    </source>
</evidence>
<dbReference type="InterPro" id="IPR012933">
    <property type="entry name" value="HicA_mRNA_interferase"/>
</dbReference>
<accession>A0ABW8K3M5</accession>
<keyword evidence="5" id="KW-0378">Hydrolase</keyword>
<dbReference type="Proteomes" id="UP001620408">
    <property type="component" value="Unassembled WGS sequence"/>
</dbReference>
<dbReference type="InterPro" id="IPR038570">
    <property type="entry name" value="HicA_sf"/>
</dbReference>
<protein>
    <submittedName>
        <fullName evidence="8">Type II toxin-antitoxin system HicA family toxin</fullName>
    </submittedName>
</protein>
<comment type="similarity">
    <text evidence="1">Belongs to the HicA mRNA interferase family.</text>
</comment>
<evidence type="ECO:0000313" key="8">
    <source>
        <dbReference type="EMBL" id="MFK2916776.1"/>
    </source>
</evidence>
<keyword evidence="4" id="KW-0255">Endonuclease</keyword>
<comment type="caution">
    <text evidence="8">The sequence shown here is derived from an EMBL/GenBank/DDBJ whole genome shotgun (WGS) entry which is preliminary data.</text>
</comment>
<evidence type="ECO:0000256" key="3">
    <source>
        <dbReference type="ARBA" id="ARBA00022722"/>
    </source>
</evidence>
<evidence type="ECO:0000313" key="9">
    <source>
        <dbReference type="Proteomes" id="UP001620408"/>
    </source>
</evidence>
<organism evidence="8 9">
    <name type="scientific">Dyella koreensis</name>
    <dbReference type="NCBI Taxonomy" id="311235"/>
    <lineage>
        <taxon>Bacteria</taxon>
        <taxon>Pseudomonadati</taxon>
        <taxon>Pseudomonadota</taxon>
        <taxon>Gammaproteobacteria</taxon>
        <taxon>Lysobacterales</taxon>
        <taxon>Rhodanobacteraceae</taxon>
        <taxon>Dyella</taxon>
    </lineage>
</organism>
<proteinExistence type="inferred from homology"/>
<keyword evidence="3" id="KW-0540">Nuclease</keyword>
<dbReference type="Gene3D" id="3.30.920.30">
    <property type="entry name" value="Hypothetical protein"/>
    <property type="match status" value="1"/>
</dbReference>
<evidence type="ECO:0000256" key="7">
    <source>
        <dbReference type="ARBA" id="ARBA00023016"/>
    </source>
</evidence>
<gene>
    <name evidence="8" type="ORF">ISS97_05830</name>
</gene>
<keyword evidence="2" id="KW-1277">Toxin-antitoxin system</keyword>
<evidence type="ECO:0000256" key="1">
    <source>
        <dbReference type="ARBA" id="ARBA00006620"/>
    </source>
</evidence>
<name>A0ABW8K3M5_9GAMM</name>
<evidence type="ECO:0000256" key="4">
    <source>
        <dbReference type="ARBA" id="ARBA00022759"/>
    </source>
</evidence>